<protein>
    <submittedName>
        <fullName evidence="1">Uncharacterized protein</fullName>
    </submittedName>
</protein>
<dbReference type="EMBL" id="QRGP01000001">
    <property type="protein sequence ID" value="RDV06429.1"/>
    <property type="molecule type" value="Genomic_DNA"/>
</dbReference>
<keyword evidence="2" id="KW-1185">Reference proteome</keyword>
<name>A0A371BFQ3_9SPHN</name>
<comment type="caution">
    <text evidence="1">The sequence shown here is derived from an EMBL/GenBank/DDBJ whole genome shotgun (WGS) entry which is preliminary data.</text>
</comment>
<gene>
    <name evidence="1" type="ORF">DXH95_03105</name>
</gene>
<organism evidence="1 2">
    <name type="scientific">Sphingorhabdus pulchriflava</name>
    <dbReference type="NCBI Taxonomy" id="2292257"/>
    <lineage>
        <taxon>Bacteria</taxon>
        <taxon>Pseudomonadati</taxon>
        <taxon>Pseudomonadota</taxon>
        <taxon>Alphaproteobacteria</taxon>
        <taxon>Sphingomonadales</taxon>
        <taxon>Sphingomonadaceae</taxon>
        <taxon>Sphingorhabdus</taxon>
    </lineage>
</organism>
<proteinExistence type="predicted"/>
<accession>A0A371BFQ3</accession>
<evidence type="ECO:0000313" key="2">
    <source>
        <dbReference type="Proteomes" id="UP000263833"/>
    </source>
</evidence>
<sequence>MVHALQDADVRWWHWHPDYLPDDVWHVVRLAKGWRDGMLPRTGGIEEQPAMLVAEIEIVLTAWSKMEAAAMKRAREK</sequence>
<evidence type="ECO:0000313" key="1">
    <source>
        <dbReference type="EMBL" id="RDV06429.1"/>
    </source>
</evidence>
<dbReference type="OrthoDB" id="7605660at2"/>
<dbReference type="Proteomes" id="UP000263833">
    <property type="component" value="Unassembled WGS sequence"/>
</dbReference>
<dbReference type="RefSeq" id="WP_147291676.1">
    <property type="nucleotide sequence ID" value="NZ_QRGP01000001.1"/>
</dbReference>
<reference evidence="2" key="1">
    <citation type="submission" date="2018-08" db="EMBL/GenBank/DDBJ databases">
        <authorList>
            <person name="Kim S.-J."/>
            <person name="Jung G.-Y."/>
        </authorList>
    </citation>
    <scope>NUCLEOTIDE SEQUENCE [LARGE SCALE GENOMIC DNA]</scope>
    <source>
        <strain evidence="2">GY_G</strain>
    </source>
</reference>
<dbReference type="AlphaFoldDB" id="A0A371BFQ3"/>